<name>A0A4R7CB98_9HYPH</name>
<dbReference type="PIRSF" id="PIRSF000103">
    <property type="entry name" value="HIBADH"/>
    <property type="match status" value="1"/>
</dbReference>
<dbReference type="GO" id="GO:0051287">
    <property type="term" value="F:NAD binding"/>
    <property type="evidence" value="ECO:0007669"/>
    <property type="project" value="InterPro"/>
</dbReference>
<dbReference type="InterPro" id="IPR013328">
    <property type="entry name" value="6PGD_dom2"/>
</dbReference>
<comment type="caution">
    <text evidence="6">The sequence shown here is derived from an EMBL/GenBank/DDBJ whole genome shotgun (WGS) entry which is preliminary data.</text>
</comment>
<feature type="domain" description="3-hydroxyisobutyrate dehydrogenase-like NAD-binding" evidence="5">
    <location>
        <begin position="168"/>
        <end position="283"/>
    </location>
</feature>
<evidence type="ECO:0000313" key="6">
    <source>
        <dbReference type="EMBL" id="TDR95691.1"/>
    </source>
</evidence>
<dbReference type="InterPro" id="IPR006115">
    <property type="entry name" value="6PGDH_NADP-bd"/>
</dbReference>
<dbReference type="EMBL" id="SNZR01000002">
    <property type="protein sequence ID" value="TDR95691.1"/>
    <property type="molecule type" value="Genomic_DNA"/>
</dbReference>
<accession>A0A4R7CB98</accession>
<dbReference type="PANTHER" id="PTHR43060">
    <property type="entry name" value="3-HYDROXYISOBUTYRATE DEHYDROGENASE-LIKE 1, MITOCHONDRIAL-RELATED"/>
    <property type="match status" value="1"/>
</dbReference>
<dbReference type="InterPro" id="IPR008927">
    <property type="entry name" value="6-PGluconate_DH-like_C_sf"/>
</dbReference>
<proteinExistence type="predicted"/>
<evidence type="ECO:0000313" key="7">
    <source>
        <dbReference type="Proteomes" id="UP000295122"/>
    </source>
</evidence>
<dbReference type="RefSeq" id="WP_280960075.1">
    <property type="nucleotide sequence ID" value="NZ_SNZR01000002.1"/>
</dbReference>
<dbReference type="Pfam" id="PF14833">
    <property type="entry name" value="NAD_binding_11"/>
    <property type="match status" value="1"/>
</dbReference>
<evidence type="ECO:0000259" key="4">
    <source>
        <dbReference type="Pfam" id="PF03446"/>
    </source>
</evidence>
<keyword evidence="7" id="KW-1185">Reference proteome</keyword>
<gene>
    <name evidence="6" type="ORF">EV668_0033</name>
</gene>
<dbReference type="Gene3D" id="3.40.50.720">
    <property type="entry name" value="NAD(P)-binding Rossmann-like Domain"/>
    <property type="match status" value="1"/>
</dbReference>
<keyword evidence="1" id="KW-0560">Oxidoreductase</keyword>
<feature type="domain" description="6-phosphogluconate dehydrogenase NADP-binding" evidence="4">
    <location>
        <begin position="7"/>
        <end position="165"/>
    </location>
</feature>
<dbReference type="GO" id="GO:0050661">
    <property type="term" value="F:NADP binding"/>
    <property type="evidence" value="ECO:0007669"/>
    <property type="project" value="InterPro"/>
</dbReference>
<dbReference type="InterPro" id="IPR036291">
    <property type="entry name" value="NAD(P)-bd_dom_sf"/>
</dbReference>
<evidence type="ECO:0000259" key="5">
    <source>
        <dbReference type="Pfam" id="PF14833"/>
    </source>
</evidence>
<dbReference type="InterPro" id="IPR029154">
    <property type="entry name" value="HIBADH-like_NADP-bd"/>
</dbReference>
<dbReference type="Pfam" id="PF03446">
    <property type="entry name" value="NAD_binding_2"/>
    <property type="match status" value="1"/>
</dbReference>
<dbReference type="PANTHER" id="PTHR43060:SF15">
    <property type="entry name" value="3-HYDROXYISOBUTYRATE DEHYDROGENASE-LIKE 1, MITOCHONDRIAL-RELATED"/>
    <property type="match status" value="1"/>
</dbReference>
<dbReference type="GO" id="GO:0016491">
    <property type="term" value="F:oxidoreductase activity"/>
    <property type="evidence" value="ECO:0007669"/>
    <property type="project" value="UniProtKB-KW"/>
</dbReference>
<dbReference type="Proteomes" id="UP000295122">
    <property type="component" value="Unassembled WGS sequence"/>
</dbReference>
<evidence type="ECO:0000256" key="3">
    <source>
        <dbReference type="PIRSR" id="PIRSR000103-1"/>
    </source>
</evidence>
<keyword evidence="2" id="KW-0520">NAD</keyword>
<dbReference type="AlphaFoldDB" id="A0A4R7CB98"/>
<feature type="active site" evidence="3">
    <location>
        <position position="174"/>
    </location>
</feature>
<dbReference type="InterPro" id="IPR015815">
    <property type="entry name" value="HIBADH-related"/>
</dbReference>
<dbReference type="SUPFAM" id="SSF51735">
    <property type="entry name" value="NAD(P)-binding Rossmann-fold domains"/>
    <property type="match status" value="1"/>
</dbReference>
<dbReference type="Gene3D" id="1.10.1040.10">
    <property type="entry name" value="N-(1-d-carboxylethyl)-l-norvaline Dehydrogenase, domain 2"/>
    <property type="match status" value="1"/>
</dbReference>
<protein>
    <submittedName>
        <fullName evidence="6">2-hydroxy-3-oxopropionate reductase</fullName>
    </submittedName>
</protein>
<dbReference type="SUPFAM" id="SSF48179">
    <property type="entry name" value="6-phosphogluconate dehydrogenase C-terminal domain-like"/>
    <property type="match status" value="1"/>
</dbReference>
<organism evidence="6 7">
    <name type="scientific">Enterovirga rhinocerotis</name>
    <dbReference type="NCBI Taxonomy" id="1339210"/>
    <lineage>
        <taxon>Bacteria</taxon>
        <taxon>Pseudomonadati</taxon>
        <taxon>Pseudomonadota</taxon>
        <taxon>Alphaproteobacteria</taxon>
        <taxon>Hyphomicrobiales</taxon>
        <taxon>Methylobacteriaceae</taxon>
        <taxon>Enterovirga</taxon>
    </lineage>
</organism>
<evidence type="ECO:0000256" key="1">
    <source>
        <dbReference type="ARBA" id="ARBA00023002"/>
    </source>
</evidence>
<evidence type="ECO:0000256" key="2">
    <source>
        <dbReference type="ARBA" id="ARBA00023027"/>
    </source>
</evidence>
<sequence>MPPKLSVACIGLGVMGAGIASNIVRSGFPTRVHNRSPEKAAALSALGAVSALSAAEAAADADVVVLSLPATRDVEALLFGEAGIAGSLAPGVVVVDTSTIDAVAARGMAERLAASGRHMLDAPVSGGQKGAAEGTLSCMIGGADEALARARPVIEAFAKTIVHVGASGAGQVTKACNQICVAASMAAVAESVALCGAMDVDAYRVREALLGGAARSTVVEKHMQRLLDGDTAPGFRAVLMEKDIGIALDTLRGLRVASPVTAVLDQLMHGLVASGRGDQDWCSLGHLIQERSNRPADSR</sequence>
<reference evidence="6 7" key="1">
    <citation type="submission" date="2019-03" db="EMBL/GenBank/DDBJ databases">
        <title>Genomic Encyclopedia of Type Strains, Phase IV (KMG-IV): sequencing the most valuable type-strain genomes for metagenomic binning, comparative biology and taxonomic classification.</title>
        <authorList>
            <person name="Goeker M."/>
        </authorList>
    </citation>
    <scope>NUCLEOTIDE SEQUENCE [LARGE SCALE GENOMIC DNA]</scope>
    <source>
        <strain evidence="6 7">DSM 25903</strain>
    </source>
</reference>